<accession>A0A6J5M4I7</accession>
<organism evidence="1">
    <name type="scientific">uncultured Caudovirales phage</name>
    <dbReference type="NCBI Taxonomy" id="2100421"/>
    <lineage>
        <taxon>Viruses</taxon>
        <taxon>Duplodnaviria</taxon>
        <taxon>Heunggongvirae</taxon>
        <taxon>Uroviricota</taxon>
        <taxon>Caudoviricetes</taxon>
        <taxon>Peduoviridae</taxon>
        <taxon>Maltschvirus</taxon>
        <taxon>Maltschvirus maltsch</taxon>
    </lineage>
</organism>
<dbReference type="EMBL" id="LR796392">
    <property type="protein sequence ID" value="CAB4141588.1"/>
    <property type="molecule type" value="Genomic_DNA"/>
</dbReference>
<gene>
    <name evidence="1" type="ORF">UFOVP416_43</name>
</gene>
<protein>
    <submittedName>
        <fullName evidence="1">Uncharacterized protein</fullName>
    </submittedName>
</protein>
<evidence type="ECO:0000313" key="1">
    <source>
        <dbReference type="EMBL" id="CAB4141588.1"/>
    </source>
</evidence>
<proteinExistence type="predicted"/>
<name>A0A6J5M4I7_9CAUD</name>
<reference evidence="1" key="1">
    <citation type="submission" date="2020-04" db="EMBL/GenBank/DDBJ databases">
        <authorList>
            <person name="Chiriac C."/>
            <person name="Salcher M."/>
            <person name="Ghai R."/>
            <person name="Kavagutti S V."/>
        </authorList>
    </citation>
    <scope>NUCLEOTIDE SEQUENCE</scope>
</reference>
<sequence>MKRRLRMSVDWFPRRWPYFAIGFDLGELKLYLWIVEIEIWRSY</sequence>